<proteinExistence type="predicted"/>
<dbReference type="PANTHER" id="PTHR24198">
    <property type="entry name" value="ANKYRIN REPEAT AND PROTEIN KINASE DOMAIN-CONTAINING PROTEIN"/>
    <property type="match status" value="1"/>
</dbReference>
<dbReference type="AlphaFoldDB" id="A0A232EFF8"/>
<accession>A0A232EFF8</accession>
<dbReference type="InterPro" id="IPR002110">
    <property type="entry name" value="Ankyrin_rpt"/>
</dbReference>
<dbReference type="Proteomes" id="UP000215335">
    <property type="component" value="Unassembled WGS sequence"/>
</dbReference>
<evidence type="ECO:0000256" key="2">
    <source>
        <dbReference type="ARBA" id="ARBA00023043"/>
    </source>
</evidence>
<keyword evidence="2" id="KW-0040">ANK repeat</keyword>
<organism evidence="3 4">
    <name type="scientific">Trichomalopsis sarcophagae</name>
    <dbReference type="NCBI Taxonomy" id="543379"/>
    <lineage>
        <taxon>Eukaryota</taxon>
        <taxon>Metazoa</taxon>
        <taxon>Ecdysozoa</taxon>
        <taxon>Arthropoda</taxon>
        <taxon>Hexapoda</taxon>
        <taxon>Insecta</taxon>
        <taxon>Pterygota</taxon>
        <taxon>Neoptera</taxon>
        <taxon>Endopterygota</taxon>
        <taxon>Hymenoptera</taxon>
        <taxon>Apocrita</taxon>
        <taxon>Proctotrupomorpha</taxon>
        <taxon>Chalcidoidea</taxon>
        <taxon>Pteromalidae</taxon>
        <taxon>Pteromalinae</taxon>
        <taxon>Trichomalopsis</taxon>
    </lineage>
</organism>
<evidence type="ECO:0000313" key="4">
    <source>
        <dbReference type="Proteomes" id="UP000215335"/>
    </source>
</evidence>
<dbReference type="InterPro" id="IPR036770">
    <property type="entry name" value="Ankyrin_rpt-contain_sf"/>
</dbReference>
<evidence type="ECO:0000313" key="3">
    <source>
        <dbReference type="EMBL" id="OXU17095.1"/>
    </source>
</evidence>
<protein>
    <submittedName>
        <fullName evidence="3">Uncharacterized protein</fullName>
    </submittedName>
</protein>
<comment type="caution">
    <text evidence="3">The sequence shown here is derived from an EMBL/GenBank/DDBJ whole genome shotgun (WGS) entry which is preliminary data.</text>
</comment>
<reference evidence="3 4" key="1">
    <citation type="journal article" date="2017" name="Curr. Biol.">
        <title>The Evolution of Venom by Co-option of Single-Copy Genes.</title>
        <authorList>
            <person name="Martinson E.O."/>
            <person name="Mrinalini"/>
            <person name="Kelkar Y.D."/>
            <person name="Chang C.H."/>
            <person name="Werren J.H."/>
        </authorList>
    </citation>
    <scope>NUCLEOTIDE SEQUENCE [LARGE SCALE GENOMIC DNA]</scope>
    <source>
        <strain evidence="3 4">Alberta</strain>
        <tissue evidence="3">Whole body</tissue>
    </source>
</reference>
<dbReference type="Pfam" id="PF13637">
    <property type="entry name" value="Ank_4"/>
    <property type="match status" value="1"/>
</dbReference>
<evidence type="ECO:0000256" key="1">
    <source>
        <dbReference type="ARBA" id="ARBA00022737"/>
    </source>
</evidence>
<dbReference type="Pfam" id="PF12796">
    <property type="entry name" value="Ank_2"/>
    <property type="match status" value="1"/>
</dbReference>
<name>A0A232EFF8_9HYME</name>
<dbReference type="PANTHER" id="PTHR24198:SF165">
    <property type="entry name" value="ANKYRIN REPEAT-CONTAINING PROTEIN-RELATED"/>
    <property type="match status" value="1"/>
</dbReference>
<dbReference type="SMART" id="SM00248">
    <property type="entry name" value="ANK"/>
    <property type="match status" value="3"/>
</dbReference>
<keyword evidence="4" id="KW-1185">Reference proteome</keyword>
<dbReference type="EMBL" id="NNAY01005023">
    <property type="protein sequence ID" value="OXU17095.1"/>
    <property type="molecule type" value="Genomic_DNA"/>
</dbReference>
<keyword evidence="1" id="KW-0677">Repeat</keyword>
<dbReference type="Gene3D" id="1.25.40.20">
    <property type="entry name" value="Ankyrin repeat-containing domain"/>
    <property type="match status" value="2"/>
</dbReference>
<sequence>MYSGHELLERAMECKNLDYLRLLLEADVNVNARNTFGSTALMYAVDRGNMPTPLERATRTKPEILELLLNYTHKTHNSRISEYLLKQAATAPHSYSGKNVELLLKRGYNVNSLSCNKRCPTVGAIVHQNNEALRILIKYKANSKITSSKGENALYIAVRFGTIQAVEMILETGECDINEVSSSSVKPL</sequence>
<dbReference type="SUPFAM" id="SSF48403">
    <property type="entry name" value="Ankyrin repeat"/>
    <property type="match status" value="1"/>
</dbReference>
<gene>
    <name evidence="3" type="ORF">TSAR_014400</name>
</gene>